<feature type="compositionally biased region" description="Low complexity" evidence="1">
    <location>
        <begin position="148"/>
        <end position="160"/>
    </location>
</feature>
<dbReference type="EMBL" id="KZ772816">
    <property type="protein sequence ID" value="PTQ29212.1"/>
    <property type="molecule type" value="Genomic_DNA"/>
</dbReference>
<feature type="region of interest" description="Disordered" evidence="1">
    <location>
        <begin position="702"/>
        <end position="775"/>
    </location>
</feature>
<feature type="compositionally biased region" description="Low complexity" evidence="1">
    <location>
        <begin position="586"/>
        <end position="596"/>
    </location>
</feature>
<feature type="compositionally biased region" description="Polar residues" evidence="1">
    <location>
        <begin position="441"/>
        <end position="453"/>
    </location>
</feature>
<dbReference type="EMBL" id="KZ772816">
    <property type="protein sequence ID" value="PTQ29213.1"/>
    <property type="molecule type" value="Genomic_DNA"/>
</dbReference>
<feature type="compositionally biased region" description="Low complexity" evidence="1">
    <location>
        <begin position="171"/>
        <end position="182"/>
    </location>
</feature>
<feature type="compositionally biased region" description="Basic and acidic residues" evidence="1">
    <location>
        <begin position="396"/>
        <end position="414"/>
    </location>
</feature>
<gene>
    <name evidence="2" type="ORF">MARPO_0146s0029</name>
</gene>
<evidence type="ECO:0000256" key="1">
    <source>
        <dbReference type="SAM" id="MobiDB-lite"/>
    </source>
</evidence>
<feature type="compositionally biased region" description="Acidic residues" evidence="1">
    <location>
        <begin position="349"/>
        <end position="361"/>
    </location>
</feature>
<dbReference type="Gramene" id="Mp7g08290.3">
    <property type="protein sequence ID" value="Mp7g08290.3.cds"/>
    <property type="gene ID" value="Mp7g08290"/>
</dbReference>
<dbReference type="Proteomes" id="UP000244005">
    <property type="component" value="Unassembled WGS sequence"/>
</dbReference>
<organism evidence="2 3">
    <name type="scientific">Marchantia polymorpha</name>
    <name type="common">Common liverwort</name>
    <name type="synonym">Marchantia aquatica</name>
    <dbReference type="NCBI Taxonomy" id="3197"/>
    <lineage>
        <taxon>Eukaryota</taxon>
        <taxon>Viridiplantae</taxon>
        <taxon>Streptophyta</taxon>
        <taxon>Embryophyta</taxon>
        <taxon>Marchantiophyta</taxon>
        <taxon>Marchantiopsida</taxon>
        <taxon>Marchantiidae</taxon>
        <taxon>Marchantiales</taxon>
        <taxon>Marchantiaceae</taxon>
        <taxon>Marchantia</taxon>
    </lineage>
</organism>
<feature type="compositionally biased region" description="Low complexity" evidence="1">
    <location>
        <begin position="77"/>
        <end position="87"/>
    </location>
</feature>
<feature type="compositionally biased region" description="Low complexity" evidence="1">
    <location>
        <begin position="103"/>
        <end position="135"/>
    </location>
</feature>
<feature type="region of interest" description="Disordered" evidence="1">
    <location>
        <begin position="381"/>
        <end position="684"/>
    </location>
</feature>
<evidence type="ECO:0000313" key="2">
    <source>
        <dbReference type="EMBL" id="PTQ29213.1"/>
    </source>
</evidence>
<reference evidence="3" key="1">
    <citation type="journal article" date="2017" name="Cell">
        <title>Insights into land plant evolution garnered from the Marchantia polymorpha genome.</title>
        <authorList>
            <person name="Bowman J.L."/>
            <person name="Kohchi T."/>
            <person name="Yamato K.T."/>
            <person name="Jenkins J."/>
            <person name="Shu S."/>
            <person name="Ishizaki K."/>
            <person name="Yamaoka S."/>
            <person name="Nishihama R."/>
            <person name="Nakamura Y."/>
            <person name="Berger F."/>
            <person name="Adam C."/>
            <person name="Aki S.S."/>
            <person name="Althoff F."/>
            <person name="Araki T."/>
            <person name="Arteaga-Vazquez M.A."/>
            <person name="Balasubrmanian S."/>
            <person name="Barry K."/>
            <person name="Bauer D."/>
            <person name="Boehm C.R."/>
            <person name="Briginshaw L."/>
            <person name="Caballero-Perez J."/>
            <person name="Catarino B."/>
            <person name="Chen F."/>
            <person name="Chiyoda S."/>
            <person name="Chovatia M."/>
            <person name="Davies K.M."/>
            <person name="Delmans M."/>
            <person name="Demura T."/>
            <person name="Dierschke T."/>
            <person name="Dolan L."/>
            <person name="Dorantes-Acosta A.E."/>
            <person name="Eklund D.M."/>
            <person name="Florent S.N."/>
            <person name="Flores-Sandoval E."/>
            <person name="Fujiyama A."/>
            <person name="Fukuzawa H."/>
            <person name="Galik B."/>
            <person name="Grimanelli D."/>
            <person name="Grimwood J."/>
            <person name="Grossniklaus U."/>
            <person name="Hamada T."/>
            <person name="Haseloff J."/>
            <person name="Hetherington A.J."/>
            <person name="Higo A."/>
            <person name="Hirakawa Y."/>
            <person name="Hundley H.N."/>
            <person name="Ikeda Y."/>
            <person name="Inoue K."/>
            <person name="Inoue S.I."/>
            <person name="Ishida S."/>
            <person name="Jia Q."/>
            <person name="Kakita M."/>
            <person name="Kanazawa T."/>
            <person name="Kawai Y."/>
            <person name="Kawashima T."/>
            <person name="Kennedy M."/>
            <person name="Kinose K."/>
            <person name="Kinoshita T."/>
            <person name="Kohara Y."/>
            <person name="Koide E."/>
            <person name="Komatsu K."/>
            <person name="Kopischke S."/>
            <person name="Kubo M."/>
            <person name="Kyozuka J."/>
            <person name="Lagercrantz U."/>
            <person name="Lin S.S."/>
            <person name="Lindquist E."/>
            <person name="Lipzen A.M."/>
            <person name="Lu C.W."/>
            <person name="De Luna E."/>
            <person name="Martienssen R.A."/>
            <person name="Minamino N."/>
            <person name="Mizutani M."/>
            <person name="Mizutani M."/>
            <person name="Mochizuki N."/>
            <person name="Monte I."/>
            <person name="Mosher R."/>
            <person name="Nagasaki H."/>
            <person name="Nakagami H."/>
            <person name="Naramoto S."/>
            <person name="Nishitani K."/>
            <person name="Ohtani M."/>
            <person name="Okamoto T."/>
            <person name="Okumura M."/>
            <person name="Phillips J."/>
            <person name="Pollak B."/>
            <person name="Reinders A."/>
            <person name="Rovekamp M."/>
            <person name="Sano R."/>
            <person name="Sawa S."/>
            <person name="Schmid M.W."/>
            <person name="Shirakawa M."/>
            <person name="Solano R."/>
            <person name="Spunde A."/>
            <person name="Suetsugu N."/>
            <person name="Sugano S."/>
            <person name="Sugiyama A."/>
            <person name="Sun R."/>
            <person name="Suzuki Y."/>
            <person name="Takenaka M."/>
            <person name="Takezawa D."/>
            <person name="Tomogane H."/>
            <person name="Tsuzuki M."/>
            <person name="Ueda T."/>
            <person name="Umeda M."/>
            <person name="Ward J.M."/>
            <person name="Watanabe Y."/>
            <person name="Yazaki K."/>
            <person name="Yokoyama R."/>
            <person name="Yoshitake Y."/>
            <person name="Yotsui I."/>
            <person name="Zachgo S."/>
            <person name="Schmutz J."/>
        </authorList>
    </citation>
    <scope>NUCLEOTIDE SEQUENCE [LARGE SCALE GENOMIC DNA]</scope>
    <source>
        <strain evidence="3">Tak-1</strain>
    </source>
</reference>
<reference evidence="2" key="2">
    <citation type="submission" date="2017-12" db="EMBL/GenBank/DDBJ databases">
        <title>WGS assembly of Marchantia polymorpha.</title>
        <authorList>
            <person name="Bowman J.L."/>
            <person name="Kohchi T."/>
            <person name="Yamato K.T."/>
            <person name="Jenkins J."/>
            <person name="Shu S."/>
            <person name="Ishizaki K."/>
            <person name="Yamaoka S."/>
            <person name="Nishihama R."/>
            <person name="Nakamura Y."/>
            <person name="Berger F."/>
            <person name="Adam C."/>
            <person name="Aki S.S."/>
            <person name="Althoff F."/>
            <person name="Araki T."/>
            <person name="Arteaga-Vazquez M.A."/>
            <person name="Balasubrmanian S."/>
            <person name="Bauer D."/>
            <person name="Boehm C.R."/>
            <person name="Briginshaw L."/>
            <person name="Caballero-Perez J."/>
            <person name="Catarino B."/>
            <person name="Chen F."/>
            <person name="Chiyoda S."/>
            <person name="Chovatia M."/>
            <person name="Davies K.M."/>
            <person name="Delmans M."/>
            <person name="Demura T."/>
            <person name="Dierschke T."/>
            <person name="Dolan L."/>
            <person name="Dorantes-Acosta A.E."/>
            <person name="Eklund D.M."/>
            <person name="Florent S.N."/>
            <person name="Flores-Sandoval E."/>
            <person name="Fujiyama A."/>
            <person name="Fukuzawa H."/>
            <person name="Galik B."/>
            <person name="Grimanelli D."/>
            <person name="Grimwood J."/>
            <person name="Grossniklaus U."/>
            <person name="Hamada T."/>
            <person name="Haseloff J."/>
            <person name="Hetherington A.J."/>
            <person name="Higo A."/>
            <person name="Hirakawa Y."/>
            <person name="Hundley H.N."/>
            <person name="Ikeda Y."/>
            <person name="Inoue K."/>
            <person name="Inoue S."/>
            <person name="Ishida S."/>
            <person name="Jia Q."/>
            <person name="Kakita M."/>
            <person name="Kanazawa T."/>
            <person name="Kawai Y."/>
            <person name="Kawashima T."/>
            <person name="Kennedy M."/>
            <person name="Kinose K."/>
            <person name="Kinoshita T."/>
            <person name="Kohara Y."/>
            <person name="Koide E."/>
            <person name="Komatsu K."/>
            <person name="Kopischke S."/>
            <person name="Kubo M."/>
            <person name="Kyozuka J."/>
            <person name="Lagercrantz U."/>
            <person name="Lin S.S."/>
            <person name="Lindquist E."/>
            <person name="Lipzen A.M."/>
            <person name="Lu C."/>
            <person name="Luna E.D."/>
            <person name="Martienssen R.A."/>
            <person name="Minamino N."/>
            <person name="Mizutani M."/>
            <person name="Mizutani M."/>
            <person name="Mochizuki N."/>
            <person name="Monte I."/>
            <person name="Mosher R."/>
            <person name="Nagasaki H."/>
            <person name="Nakagami H."/>
            <person name="Naramoto S."/>
            <person name="Nishitani K."/>
            <person name="Ohtani M."/>
            <person name="Okamoto T."/>
            <person name="Okumura M."/>
            <person name="Phillips J."/>
            <person name="Pollak B."/>
            <person name="Reinders A."/>
            <person name="Roevekamp M."/>
            <person name="Sano R."/>
            <person name="Sawa S."/>
            <person name="Schmid M.W."/>
            <person name="Shirakawa M."/>
            <person name="Solano R."/>
            <person name="Spunde A."/>
            <person name="Suetsugu N."/>
            <person name="Sugano S."/>
            <person name="Sugiyama A."/>
            <person name="Sun R."/>
            <person name="Suzuki Y."/>
            <person name="Takenaka M."/>
            <person name="Takezawa D."/>
            <person name="Tomogane H."/>
            <person name="Tsuzuki M."/>
            <person name="Ueda T."/>
            <person name="Umeda M."/>
            <person name="Ward J.M."/>
            <person name="Watanabe Y."/>
            <person name="Yazaki K."/>
            <person name="Yokoyama R."/>
            <person name="Yoshitake Y."/>
            <person name="Yotsui I."/>
            <person name="Zachgo S."/>
            <person name="Schmutz J."/>
        </authorList>
    </citation>
    <scope>NUCLEOTIDE SEQUENCE [LARGE SCALE GENOMIC DNA]</scope>
    <source>
        <strain evidence="2">Tak-1</strain>
    </source>
</reference>
<dbReference type="EMBL" id="KZ772816">
    <property type="protein sequence ID" value="PTQ29209.1"/>
    <property type="molecule type" value="Genomic_DNA"/>
</dbReference>
<dbReference type="PANTHER" id="PTHR33671">
    <property type="entry name" value="N-METHYLTRANSFERASE, PUTATIVE (DUF688)-RELATED"/>
    <property type="match status" value="1"/>
</dbReference>
<feature type="compositionally biased region" description="Polar residues" evidence="1">
    <location>
        <begin position="726"/>
        <end position="745"/>
    </location>
</feature>
<keyword evidence="3" id="KW-1185">Reference proteome</keyword>
<feature type="compositionally biased region" description="Polar residues" evidence="1">
    <location>
        <begin position="421"/>
        <end position="431"/>
    </location>
</feature>
<dbReference type="EMBL" id="KZ772816">
    <property type="protein sequence ID" value="PTQ29210.1"/>
    <property type="molecule type" value="Genomic_DNA"/>
</dbReference>
<dbReference type="Pfam" id="PF05097">
    <property type="entry name" value="DUF688"/>
    <property type="match status" value="1"/>
</dbReference>
<proteinExistence type="predicted"/>
<feature type="compositionally biased region" description="Polar residues" evidence="1">
    <location>
        <begin position="661"/>
        <end position="676"/>
    </location>
</feature>
<dbReference type="Gramene" id="Mp7g08290.1">
    <property type="protein sequence ID" value="Mp7g08290.1.cds"/>
    <property type="gene ID" value="Mp7g08290"/>
</dbReference>
<feature type="compositionally biased region" description="Polar residues" evidence="1">
    <location>
        <begin position="558"/>
        <end position="570"/>
    </location>
</feature>
<feature type="compositionally biased region" description="Basic and acidic residues" evidence="1">
    <location>
        <begin position="36"/>
        <end position="49"/>
    </location>
</feature>
<dbReference type="InterPro" id="IPR007789">
    <property type="entry name" value="DUF688"/>
</dbReference>
<sequence>MSEVRINYNAPLKSVRTQRVVKPQEPPKLSFDGSVDDGRTSEREEDVKRPGISFMWENAPGKSKIEEREESILPAELKLPPLSLTPTKAKDASPFYPPPAGTPAPKLNPFASLPPKLAPSPSRAAAAAAAAATDRTPPRSLPIPAPPARRSSTPTRQPRSGEGSGGRQAPTSGTSTGAAAGADKPQDRRGGHHQRAERLPQAPSAQKDFFYAPTRNAPVQQQPQAKNGRLPPSSPRGRDNFETGSHSSGDWDGNAGDVYSLMDHYQAQCQVSMLDGCVESELHDKSRHTDPRARDFIMQRFLPAAKAMVADSADSGTGSPSGSPRMGRSATAAGRSRFATFKDQFDAEGAADDGDEDDDEEQNMLFKCKFPWQVSPFGSLCLPAPAPQPGGLPRGRGSEKPDDEKDYADAHEGRGPPANFRTRSGSSTNTDGGMARDHDQSQTFSVDLQQQVADSYEGEGSMRSNDSRRAYGAGTRDRLQDTPPHGDSTPPRTPPLRRKPEPEFSGNLGTLLRTSNQTGKGMAKLVPATAPDAPDAEARRLQALADSSILNHHRYKSRQPQPQHLTTSDSMPDLRSRDVSPFQSRLGASLGGSASSFTPAHPSDDAGPPYGRHLRQSLYKQDTAGDSGRFMESISDEAWEAIDAEPTPAHKPKPWRDELYEQQQQQRGMAATSESSDPADDARAIGWPLGKAYSAFSKILSSESKSDSPFARTPSSDSKHDSSYSRTPSTDSKTGSSYMRTASSESKAESAYTRTSSNDTKYDSSFLRTPSSDSKGDYFQSYSDLSASAFPQQKEPSSADKFSPVSVLLQPPLPKGPRESWLGKLMAPAPAPLSNMSNWQQAGPKKFLEHSISEDSMDVKWEALVKSKNAHARNLKLQQMVPSASTGSYGGT</sequence>
<dbReference type="Gramene" id="Mp7g08290.4">
    <property type="protein sequence ID" value="Mp7g08290.4.cds"/>
    <property type="gene ID" value="Mp7g08290"/>
</dbReference>
<dbReference type="PANTHER" id="PTHR33671:SF2">
    <property type="entry name" value="N-METHYLTRANSFERASE, PUTATIVE (DUF688)-RELATED"/>
    <property type="match status" value="1"/>
</dbReference>
<dbReference type="Gramene" id="Mp7g08290.5">
    <property type="protein sequence ID" value="Mp7g08290.5.cds"/>
    <property type="gene ID" value="Mp7g08290"/>
</dbReference>
<evidence type="ECO:0000313" key="3">
    <source>
        <dbReference type="Proteomes" id="UP000244005"/>
    </source>
</evidence>
<feature type="compositionally biased region" description="Acidic residues" evidence="1">
    <location>
        <begin position="634"/>
        <end position="643"/>
    </location>
</feature>
<accession>A0A2R6W5S8</accession>
<name>A0A2R6W5S8_MARPO</name>
<dbReference type="OrthoDB" id="677721at2759"/>
<protein>
    <submittedName>
        <fullName evidence="2">Uncharacterized protein</fullName>
    </submittedName>
</protein>
<feature type="compositionally biased region" description="Low complexity" evidence="1">
    <location>
        <begin position="310"/>
        <end position="329"/>
    </location>
</feature>
<dbReference type="OMA" id="WAPPLGH"/>
<feature type="compositionally biased region" description="Basic and acidic residues" evidence="1">
    <location>
        <begin position="184"/>
        <end position="198"/>
    </location>
</feature>
<feature type="region of interest" description="Disordered" evidence="1">
    <location>
        <begin position="309"/>
        <end position="361"/>
    </location>
</feature>
<feature type="region of interest" description="Disordered" evidence="1">
    <location>
        <begin position="16"/>
        <end position="257"/>
    </location>
</feature>
<feature type="compositionally biased region" description="Basic and acidic residues" evidence="1">
    <location>
        <begin position="465"/>
        <end position="480"/>
    </location>
</feature>
<dbReference type="AlphaFoldDB" id="A0A2R6W5S8"/>